<organism evidence="2 3">
    <name type="scientific">Pilimelia anulata</name>
    <dbReference type="NCBI Taxonomy" id="53371"/>
    <lineage>
        <taxon>Bacteria</taxon>
        <taxon>Bacillati</taxon>
        <taxon>Actinomycetota</taxon>
        <taxon>Actinomycetes</taxon>
        <taxon>Micromonosporales</taxon>
        <taxon>Micromonosporaceae</taxon>
        <taxon>Pilimelia</taxon>
    </lineage>
</organism>
<dbReference type="Proteomes" id="UP000649739">
    <property type="component" value="Unassembled WGS sequence"/>
</dbReference>
<evidence type="ECO:0000313" key="3">
    <source>
        <dbReference type="Proteomes" id="UP000649739"/>
    </source>
</evidence>
<feature type="signal peptide" evidence="1">
    <location>
        <begin position="1"/>
        <end position="30"/>
    </location>
</feature>
<reference evidence="2" key="1">
    <citation type="journal article" date="2014" name="Int. J. Syst. Evol. Microbiol.">
        <title>Complete genome sequence of Corynebacterium casei LMG S-19264T (=DSM 44701T), isolated from a smear-ripened cheese.</title>
        <authorList>
            <consortium name="US DOE Joint Genome Institute (JGI-PGF)"/>
            <person name="Walter F."/>
            <person name="Albersmeier A."/>
            <person name="Kalinowski J."/>
            <person name="Ruckert C."/>
        </authorList>
    </citation>
    <scope>NUCLEOTIDE SEQUENCE</scope>
    <source>
        <strain evidence="2">JCM 3090</strain>
    </source>
</reference>
<protein>
    <submittedName>
        <fullName evidence="2">Uncharacterized protein</fullName>
    </submittedName>
</protein>
<sequence length="307" mass="32995">MANPGNRLRRLAAACAAVVVALAAPTPAAAAPQPVSPQPAERGRSAIYGGGPFYSDGQAVMDTLRSSGFTTVILWAIHVHDNGDLYYNDHRIVADGRYIGDAGWPNRLRTLKQAPTSVDRIEVSVGSAGPNDWAVIRKLIAAGGTGEKSILYRNFAALKSATGADALNNDDEAEYHLDSTVAFARMGEKLGYRFTFVPYTNRGFWRSLKSNLGGLVDRVYLQNYAGGQGNDPAAWGRDLGLPVDPGLWSRHGSGCREGDSPDRVRSRMKSWQQSAGIVGGFMWLYDDMKACAREGSPAAYAEAINGI</sequence>
<reference evidence="2" key="2">
    <citation type="submission" date="2020-09" db="EMBL/GenBank/DDBJ databases">
        <authorList>
            <person name="Sun Q."/>
            <person name="Ohkuma M."/>
        </authorList>
    </citation>
    <scope>NUCLEOTIDE SEQUENCE</scope>
    <source>
        <strain evidence="2">JCM 3090</strain>
    </source>
</reference>
<dbReference type="AlphaFoldDB" id="A0A8J3F8M4"/>
<keyword evidence="3" id="KW-1185">Reference proteome</keyword>
<gene>
    <name evidence="2" type="ORF">GCM10010123_06950</name>
</gene>
<accession>A0A8J3F8M4</accession>
<comment type="caution">
    <text evidence="2">The sequence shown here is derived from an EMBL/GenBank/DDBJ whole genome shotgun (WGS) entry which is preliminary data.</text>
</comment>
<proteinExistence type="predicted"/>
<dbReference type="RefSeq" id="WP_229783273.1">
    <property type="nucleotide sequence ID" value="NZ_BMQB01000001.1"/>
</dbReference>
<keyword evidence="1" id="KW-0732">Signal</keyword>
<feature type="chain" id="PRO_5035271194" evidence="1">
    <location>
        <begin position="31"/>
        <end position="307"/>
    </location>
</feature>
<evidence type="ECO:0000313" key="2">
    <source>
        <dbReference type="EMBL" id="GGJ79768.1"/>
    </source>
</evidence>
<dbReference type="EMBL" id="BMQB01000001">
    <property type="protein sequence ID" value="GGJ79768.1"/>
    <property type="molecule type" value="Genomic_DNA"/>
</dbReference>
<evidence type="ECO:0000256" key="1">
    <source>
        <dbReference type="SAM" id="SignalP"/>
    </source>
</evidence>
<name>A0A8J3F8M4_9ACTN</name>